<proteinExistence type="inferred from homology"/>
<dbReference type="Pfam" id="PF02036">
    <property type="entry name" value="SCP2"/>
    <property type="match status" value="1"/>
</dbReference>
<accession>A0A7U7GFJ9</accession>
<keyword evidence="1" id="KW-0963">Cytoplasm</keyword>
<comment type="similarity">
    <text evidence="1">Belongs to the UbiJ family.</text>
</comment>
<evidence type="ECO:0000256" key="1">
    <source>
        <dbReference type="HAMAP-Rule" id="MF_02215"/>
    </source>
</evidence>
<feature type="domain" description="SCP2" evidence="2">
    <location>
        <begin position="24"/>
        <end position="116"/>
    </location>
</feature>
<dbReference type="HAMAP" id="MF_02215">
    <property type="entry name" value="UbiJ"/>
    <property type="match status" value="1"/>
</dbReference>
<comment type="pathway">
    <text evidence="1">Cofactor biosynthesis; ubiquinone biosynthesis.</text>
</comment>
<keyword evidence="1" id="KW-0831">Ubiquinone biosynthesis</keyword>
<dbReference type="EMBL" id="CBTK010000298">
    <property type="protein sequence ID" value="CDH47334.1"/>
    <property type="molecule type" value="Genomic_DNA"/>
</dbReference>
<sequence>MRVVNLEDFRVTPDLIAAGLETAFNAMLRLDPETQSRLAALEGCVIAIEPEGLGLTFYLLPGVSSIRVMDHYEGEPTVSIRGTPLALARQWRGQRSTNSGITVEGDTAVGSEFQVALAQLDIDWEELLSRVVGDAAAHQIGQFWRGFRDWSRCTGDLLLRDGTEYLQQERQVLPPRHAIERFLSAVDILREDADRLAVRIERLRRQLSSADPV</sequence>
<evidence type="ECO:0000313" key="4">
    <source>
        <dbReference type="Proteomes" id="UP000019184"/>
    </source>
</evidence>
<keyword evidence="4" id="KW-1185">Reference proteome</keyword>
<reference evidence="3 4" key="1">
    <citation type="journal article" date="2014" name="ISME J.">
        <title>Candidatus Competibacter-lineage genomes retrieved from metagenomes reveal functional metabolic diversity.</title>
        <authorList>
            <person name="McIlroy S.J."/>
            <person name="Albertsen M."/>
            <person name="Andresen E.K."/>
            <person name="Saunders A.M."/>
            <person name="Kristiansen R."/>
            <person name="Stokholm-Bjerregaard M."/>
            <person name="Nielsen K.L."/>
            <person name="Nielsen P.H."/>
        </authorList>
    </citation>
    <scope>NUCLEOTIDE SEQUENCE [LARGE SCALE GENOMIC DNA]</scope>
    <source>
        <strain evidence="3 4">Run_B_J11</strain>
    </source>
</reference>
<dbReference type="Proteomes" id="UP000019184">
    <property type="component" value="Unassembled WGS sequence"/>
</dbReference>
<dbReference type="PANTHER" id="PTHR38693:SF1">
    <property type="entry name" value="UBIQUINONE BIOSYNTHESIS ACCESSORY FACTOR UBIJ"/>
    <property type="match status" value="1"/>
</dbReference>
<protein>
    <recommendedName>
        <fullName evidence="1">Ubiquinone biosynthesis accessory factor UbiJ</fullName>
    </recommendedName>
</protein>
<evidence type="ECO:0000259" key="2">
    <source>
        <dbReference type="Pfam" id="PF02036"/>
    </source>
</evidence>
<dbReference type="UniPathway" id="UPA00232"/>
<dbReference type="GO" id="GO:0005737">
    <property type="term" value="C:cytoplasm"/>
    <property type="evidence" value="ECO:0007669"/>
    <property type="project" value="UniProtKB-SubCell"/>
</dbReference>
<comment type="function">
    <text evidence="1">Required for ubiquinone (coenzyme Q) biosynthesis. Binds hydrophobic ubiquinone biosynthetic intermediates via its SCP2 domain and is essential for the stability of the Ubi complex. May constitute a docking platform where Ubi enzymes assemble and access their SCP2-bound polyprenyl substrates.</text>
</comment>
<dbReference type="InterPro" id="IPR003033">
    <property type="entry name" value="SCP2_sterol-bd_dom"/>
</dbReference>
<name>A0A7U7GFJ9_9GAMM</name>
<dbReference type="PANTHER" id="PTHR38693">
    <property type="entry name" value="UBIQUINONE BIOSYNTHESIS PROTEIN UBIJ"/>
    <property type="match status" value="1"/>
</dbReference>
<dbReference type="InterPro" id="IPR038989">
    <property type="entry name" value="UbiJ"/>
</dbReference>
<dbReference type="AlphaFoldDB" id="A0A7U7GFJ9"/>
<gene>
    <name evidence="1" type="primary">ubiJ</name>
    <name evidence="3" type="ORF">BN874_80024</name>
</gene>
<comment type="subcellular location">
    <subcellularLocation>
        <location evidence="1">Cytoplasm</location>
    </subcellularLocation>
</comment>
<evidence type="ECO:0000313" key="3">
    <source>
        <dbReference type="EMBL" id="CDH47334.1"/>
    </source>
</evidence>
<dbReference type="GO" id="GO:0006744">
    <property type="term" value="P:ubiquinone biosynthetic process"/>
    <property type="evidence" value="ECO:0007669"/>
    <property type="project" value="UniProtKB-UniRule"/>
</dbReference>
<comment type="caution">
    <text evidence="3">The sequence shown here is derived from an EMBL/GenBank/DDBJ whole genome shotgun (WGS) entry which is preliminary data.</text>
</comment>
<dbReference type="RefSeq" id="WP_195912239.1">
    <property type="nucleotide sequence ID" value="NZ_CBTK010000298.1"/>
</dbReference>
<organism evidence="3 4">
    <name type="scientific">Candidatus Contendobacter odensis Run_B_J11</name>
    <dbReference type="NCBI Taxonomy" id="1400861"/>
    <lineage>
        <taxon>Bacteria</taxon>
        <taxon>Pseudomonadati</taxon>
        <taxon>Pseudomonadota</taxon>
        <taxon>Gammaproteobacteria</taxon>
        <taxon>Candidatus Competibacteraceae</taxon>
        <taxon>Candidatus Contendibacter</taxon>
    </lineage>
</organism>